<keyword evidence="6" id="KW-0121">Carboxypeptidase</keyword>
<sequence length="341" mass="36521">MTPPPQLAPALLHGDTIAVLTLSSPGPAQYPDVFGRGLRNLQAAGYNTVTAPTTAGRSGWTSGTPQQRAADLNAAFADRSVSGIITTIGGNHTAQILPFLDWDTIAANPKVLCGYSDTTVLHHALRHVTRLVTFYGPALIPQWGEYDHPFPYTTAHFQAITSATTAPGPIPPSHYLVHEDHATAQAEQRARRTRPAPPRRALRESRASGPLAPFCLPSLRHLAGTPWQPDLTGHILLIDIPDHAYRPEDADTDLTHLRQAGITADPAALVLLRTPNHLPEPGFEAVLAAHTQDGQYPVITGVEGGHVDPLPTYPVGVTATVDGTRLAIDTAPTRRKESPRA</sequence>
<dbReference type="EMBL" id="JACHJG010000019">
    <property type="protein sequence ID" value="MBB4890488.1"/>
    <property type="molecule type" value="Genomic_DNA"/>
</dbReference>
<dbReference type="SUPFAM" id="SSF141986">
    <property type="entry name" value="LD-carboxypeptidase A C-terminal domain-like"/>
    <property type="match status" value="1"/>
</dbReference>
<feature type="domain" description="LD-carboxypeptidase N-terminal" evidence="4">
    <location>
        <begin position="17"/>
        <end position="136"/>
    </location>
</feature>
<evidence type="ECO:0000256" key="3">
    <source>
        <dbReference type="SAM" id="MobiDB-lite"/>
    </source>
</evidence>
<dbReference type="CDD" id="cd07062">
    <property type="entry name" value="Peptidase_S66_mccF_like"/>
    <property type="match status" value="1"/>
</dbReference>
<protein>
    <submittedName>
        <fullName evidence="6">Muramoyltetrapeptide carboxypeptidase</fullName>
        <ecNumber evidence="6">3.4.17.13</ecNumber>
    </submittedName>
</protein>
<dbReference type="PANTHER" id="PTHR30237:SF4">
    <property type="entry name" value="LD-CARBOXYPEPTIDASE C-TERMINAL DOMAIN-CONTAINING PROTEIN"/>
    <property type="match status" value="1"/>
</dbReference>
<evidence type="ECO:0000259" key="4">
    <source>
        <dbReference type="Pfam" id="PF02016"/>
    </source>
</evidence>
<dbReference type="InterPro" id="IPR027461">
    <property type="entry name" value="Carboxypeptidase_A_C_sf"/>
</dbReference>
<dbReference type="AlphaFoldDB" id="A0A7W7LIU2"/>
<evidence type="ECO:0000259" key="5">
    <source>
        <dbReference type="Pfam" id="PF17676"/>
    </source>
</evidence>
<keyword evidence="2 6" id="KW-0378">Hydrolase</keyword>
<dbReference type="PANTHER" id="PTHR30237">
    <property type="entry name" value="MURAMOYLTETRAPEPTIDE CARBOXYPEPTIDASE"/>
    <property type="match status" value="1"/>
</dbReference>
<dbReference type="Pfam" id="PF02016">
    <property type="entry name" value="Peptidase_S66"/>
    <property type="match status" value="1"/>
</dbReference>
<dbReference type="Gene3D" id="3.50.30.60">
    <property type="entry name" value="LD-carboxypeptidase A C-terminal domain-like"/>
    <property type="match status" value="1"/>
</dbReference>
<feature type="region of interest" description="Disordered" evidence="3">
    <location>
        <begin position="182"/>
        <end position="207"/>
    </location>
</feature>
<dbReference type="InterPro" id="IPR027478">
    <property type="entry name" value="LdcA_N"/>
</dbReference>
<dbReference type="Gene3D" id="3.40.50.10740">
    <property type="entry name" value="Class I glutamine amidotransferase-like"/>
    <property type="match status" value="1"/>
</dbReference>
<reference evidence="6 7" key="1">
    <citation type="submission" date="2020-08" db="EMBL/GenBank/DDBJ databases">
        <title>Genomic Encyclopedia of Type Strains, Phase III (KMG-III): the genomes of soil and plant-associated and newly described type strains.</title>
        <authorList>
            <person name="Whitman W."/>
        </authorList>
    </citation>
    <scope>NUCLEOTIDE SEQUENCE [LARGE SCALE GENOMIC DNA]</scope>
    <source>
        <strain evidence="6 7">CECT 3265</strain>
    </source>
</reference>
<feature type="domain" description="LD-carboxypeptidase C-terminal" evidence="5">
    <location>
        <begin position="209"/>
        <end position="321"/>
    </location>
</feature>
<dbReference type="Pfam" id="PF17676">
    <property type="entry name" value="Peptidase_S66C"/>
    <property type="match status" value="1"/>
</dbReference>
<evidence type="ECO:0000256" key="1">
    <source>
        <dbReference type="ARBA" id="ARBA00010233"/>
    </source>
</evidence>
<evidence type="ECO:0000256" key="2">
    <source>
        <dbReference type="ARBA" id="ARBA00022801"/>
    </source>
</evidence>
<evidence type="ECO:0000313" key="7">
    <source>
        <dbReference type="Proteomes" id="UP000556436"/>
    </source>
</evidence>
<dbReference type="InterPro" id="IPR029062">
    <property type="entry name" value="Class_I_gatase-like"/>
</dbReference>
<dbReference type="InterPro" id="IPR040921">
    <property type="entry name" value="Peptidase_S66C"/>
</dbReference>
<dbReference type="EC" id="3.4.17.13" evidence="6"/>
<dbReference type="PIRSF" id="PIRSF028757">
    <property type="entry name" value="LD-carboxypeptidase"/>
    <property type="match status" value="1"/>
</dbReference>
<keyword evidence="7" id="KW-1185">Reference proteome</keyword>
<evidence type="ECO:0000313" key="6">
    <source>
        <dbReference type="EMBL" id="MBB4890488.1"/>
    </source>
</evidence>
<comment type="similarity">
    <text evidence="1">Belongs to the peptidase S66 family.</text>
</comment>
<dbReference type="InterPro" id="IPR003507">
    <property type="entry name" value="S66_fam"/>
</dbReference>
<dbReference type="GO" id="GO:0106415">
    <property type="term" value="F:muramoyltetrapeptide carboxypeptidase activity"/>
    <property type="evidence" value="ECO:0007669"/>
    <property type="project" value="UniProtKB-EC"/>
</dbReference>
<comment type="caution">
    <text evidence="6">The sequence shown here is derived from an EMBL/GenBank/DDBJ whole genome shotgun (WGS) entry which is preliminary data.</text>
</comment>
<dbReference type="RefSeq" id="WP_184739695.1">
    <property type="nucleotide sequence ID" value="NZ_BMRW01000017.1"/>
</dbReference>
<gene>
    <name evidence="6" type="ORF">FHS38_006573</name>
</gene>
<dbReference type="InterPro" id="IPR040449">
    <property type="entry name" value="Peptidase_S66_N"/>
</dbReference>
<name>A0A7W7LIU2_STRNE</name>
<proteinExistence type="inferred from homology"/>
<keyword evidence="6" id="KW-0645">Protease</keyword>
<accession>A0A7W7LIU2</accession>
<dbReference type="Proteomes" id="UP000556436">
    <property type="component" value="Unassembled WGS sequence"/>
</dbReference>
<dbReference type="SUPFAM" id="SSF52317">
    <property type="entry name" value="Class I glutamine amidotransferase-like"/>
    <property type="match status" value="1"/>
</dbReference>
<organism evidence="6 7">
    <name type="scientific">Streptomyces netropsis</name>
    <name type="common">Streptoverticillium netropsis</name>
    <dbReference type="NCBI Taxonomy" id="55404"/>
    <lineage>
        <taxon>Bacteria</taxon>
        <taxon>Bacillati</taxon>
        <taxon>Actinomycetota</taxon>
        <taxon>Actinomycetes</taxon>
        <taxon>Kitasatosporales</taxon>
        <taxon>Streptomycetaceae</taxon>
        <taxon>Streptomyces</taxon>
    </lineage>
</organism>